<gene>
    <name evidence="2" type="ORF">OSB1V03_LOCUS7592</name>
</gene>
<accession>A0A7R9KQ25</accession>
<dbReference type="Pfam" id="PF02221">
    <property type="entry name" value="E1_DerP2_DerF2"/>
    <property type="match status" value="1"/>
</dbReference>
<dbReference type="InterPro" id="IPR003172">
    <property type="entry name" value="ML_dom"/>
</dbReference>
<dbReference type="Gene3D" id="2.60.40.770">
    <property type="match status" value="1"/>
</dbReference>
<organism evidence="2">
    <name type="scientific">Medioppia subpectinata</name>
    <dbReference type="NCBI Taxonomy" id="1979941"/>
    <lineage>
        <taxon>Eukaryota</taxon>
        <taxon>Metazoa</taxon>
        <taxon>Ecdysozoa</taxon>
        <taxon>Arthropoda</taxon>
        <taxon>Chelicerata</taxon>
        <taxon>Arachnida</taxon>
        <taxon>Acari</taxon>
        <taxon>Acariformes</taxon>
        <taxon>Sarcoptiformes</taxon>
        <taxon>Oribatida</taxon>
        <taxon>Brachypylina</taxon>
        <taxon>Oppioidea</taxon>
        <taxon>Oppiidae</taxon>
        <taxon>Medioppia</taxon>
    </lineage>
</organism>
<feature type="domain" description="MD-2-related lipid-recognition" evidence="1">
    <location>
        <begin position="195"/>
        <end position="249"/>
    </location>
</feature>
<protein>
    <recommendedName>
        <fullName evidence="1">MD-2-related lipid-recognition domain-containing protein</fullName>
    </recommendedName>
</protein>
<proteinExistence type="predicted"/>
<reference evidence="2" key="1">
    <citation type="submission" date="2020-11" db="EMBL/GenBank/DDBJ databases">
        <authorList>
            <person name="Tran Van P."/>
        </authorList>
    </citation>
    <scope>NUCLEOTIDE SEQUENCE</scope>
</reference>
<feature type="non-terminal residue" evidence="2">
    <location>
        <position position="1"/>
    </location>
</feature>
<evidence type="ECO:0000259" key="1">
    <source>
        <dbReference type="Pfam" id="PF02221"/>
    </source>
</evidence>
<dbReference type="EMBL" id="OC859070">
    <property type="protein sequence ID" value="CAD7627162.1"/>
    <property type="molecule type" value="Genomic_DNA"/>
</dbReference>
<dbReference type="InterPro" id="IPR014756">
    <property type="entry name" value="Ig_E-set"/>
</dbReference>
<dbReference type="SUPFAM" id="SSF81296">
    <property type="entry name" value="E set domains"/>
    <property type="match status" value="1"/>
</dbReference>
<dbReference type="AlphaFoldDB" id="A0A7R9KQ25"/>
<evidence type="ECO:0000313" key="2">
    <source>
        <dbReference type="EMBL" id="CAD7627162.1"/>
    </source>
</evidence>
<name>A0A7R9KQ25_9ACAR</name>
<dbReference type="EMBL" id="CAJPIZ010004495">
    <property type="protein sequence ID" value="CAG2107592.1"/>
    <property type="molecule type" value="Genomic_DNA"/>
</dbReference>
<sequence length="250" mass="28800">MPIRNKSIITDNILYLQMFSRADRKREYNRREVIALNISNGGTCHLRYRKTTIKYMDNSIVNTRCFRNTTREECELECKLRQFYHEHGSLPDEYQIFHDYYHGGKWLRFNGSVGTMYVQECEHECCDRIECNQDYYAVEYELVNDDKPGQFVVDVRFPSEPTTVYEISLKFSFVEYLCLLANTYAVLIVAASAGIPFKDCGHSEVTNVAITGCTTSPCTLHKGKEVTIDIEYTANADSAKAEWSLHAIVG</sequence>
<dbReference type="Proteomes" id="UP000759131">
    <property type="component" value="Unassembled WGS sequence"/>
</dbReference>
<evidence type="ECO:0000313" key="3">
    <source>
        <dbReference type="Proteomes" id="UP000759131"/>
    </source>
</evidence>
<dbReference type="OrthoDB" id="6489465at2759"/>
<keyword evidence="3" id="KW-1185">Reference proteome</keyword>